<dbReference type="Proteomes" id="UP001206236">
    <property type="component" value="Unassembled WGS sequence"/>
</dbReference>
<accession>A0AAW5KRD6</accession>
<reference evidence="1" key="1">
    <citation type="submission" date="2022-06" db="EMBL/GenBank/DDBJ databases">
        <title>Isolation of gut microbiota from human fecal samples.</title>
        <authorList>
            <person name="Pamer E.G."/>
            <person name="Barat B."/>
            <person name="Waligurski E."/>
            <person name="Medina S."/>
            <person name="Paddock L."/>
            <person name="Mostad J."/>
        </authorList>
    </citation>
    <scope>NUCLEOTIDE SEQUENCE</scope>
    <source>
        <strain evidence="1">DFI.5.57</strain>
    </source>
</reference>
<dbReference type="RefSeq" id="WP_117856707.1">
    <property type="nucleotide sequence ID" value="NZ_DAVZMI010000030.1"/>
</dbReference>
<comment type="caution">
    <text evidence="1">The sequence shown here is derived from an EMBL/GenBank/DDBJ whole genome shotgun (WGS) entry which is preliminary data.</text>
</comment>
<dbReference type="InterPro" id="IPR029063">
    <property type="entry name" value="SAM-dependent_MTases_sf"/>
</dbReference>
<evidence type="ECO:0008006" key="3">
    <source>
        <dbReference type="Google" id="ProtNLM"/>
    </source>
</evidence>
<evidence type="ECO:0000313" key="1">
    <source>
        <dbReference type="EMBL" id="MCQ5153463.1"/>
    </source>
</evidence>
<organism evidence="1 2">
    <name type="scientific">Ruminococcus bicirculans</name>
    <name type="common">ex Wegman et al. 2014</name>
    <dbReference type="NCBI Taxonomy" id="1160721"/>
    <lineage>
        <taxon>Bacteria</taxon>
        <taxon>Bacillati</taxon>
        <taxon>Bacillota</taxon>
        <taxon>Clostridia</taxon>
        <taxon>Eubacteriales</taxon>
        <taxon>Oscillospiraceae</taxon>
        <taxon>Ruminococcus</taxon>
    </lineage>
</organism>
<gene>
    <name evidence="1" type="ORF">NE632_09080</name>
</gene>
<evidence type="ECO:0000313" key="2">
    <source>
        <dbReference type="Proteomes" id="UP001206236"/>
    </source>
</evidence>
<proteinExistence type="predicted"/>
<protein>
    <recommendedName>
        <fullName evidence="3">Methyltransferase</fullName>
    </recommendedName>
</protein>
<dbReference type="EMBL" id="JANGCN010000019">
    <property type="protein sequence ID" value="MCQ5153463.1"/>
    <property type="molecule type" value="Genomic_DNA"/>
</dbReference>
<dbReference type="Gene3D" id="3.40.50.150">
    <property type="entry name" value="Vaccinia Virus protein VP39"/>
    <property type="match status" value="1"/>
</dbReference>
<name>A0AAW5KRD6_9FIRM</name>
<sequence length="125" mass="14468">MICEFGADGNIATIENAFKKVCLNSGLEFNAKFNFPTSEHFSDLLKANGFIIDKIYDFDRPTTLKDNESGLANWMKQFYASELDLLSENARNEIIKKVEDLKRKSLWSGKEWIVDYRRLRVVAHI</sequence>
<dbReference type="AlphaFoldDB" id="A0AAW5KRD6"/>